<dbReference type="SMART" id="SM00342">
    <property type="entry name" value="HTH_ARAC"/>
    <property type="match status" value="1"/>
</dbReference>
<evidence type="ECO:0000313" key="6">
    <source>
        <dbReference type="Proteomes" id="UP000199582"/>
    </source>
</evidence>
<evidence type="ECO:0000256" key="2">
    <source>
        <dbReference type="ARBA" id="ARBA00023125"/>
    </source>
</evidence>
<dbReference type="Pfam" id="PF01965">
    <property type="entry name" value="DJ-1_PfpI"/>
    <property type="match status" value="1"/>
</dbReference>
<dbReference type="PANTHER" id="PTHR43130:SF3">
    <property type="entry name" value="HTH-TYPE TRANSCRIPTIONAL REGULATOR RV1931C"/>
    <property type="match status" value="1"/>
</dbReference>
<dbReference type="SUPFAM" id="SSF46689">
    <property type="entry name" value="Homeodomain-like"/>
    <property type="match status" value="2"/>
</dbReference>
<dbReference type="Proteomes" id="UP000199582">
    <property type="component" value="Unassembled WGS sequence"/>
</dbReference>
<organism evidence="5 6">
    <name type="scientific">Roseovarius azorensis</name>
    <dbReference type="NCBI Taxonomy" id="1287727"/>
    <lineage>
        <taxon>Bacteria</taxon>
        <taxon>Pseudomonadati</taxon>
        <taxon>Pseudomonadota</taxon>
        <taxon>Alphaproteobacteria</taxon>
        <taxon>Rhodobacterales</taxon>
        <taxon>Roseobacteraceae</taxon>
        <taxon>Roseovarius</taxon>
    </lineage>
</organism>
<reference evidence="5 6" key="1">
    <citation type="submission" date="2016-10" db="EMBL/GenBank/DDBJ databases">
        <authorList>
            <person name="de Groot N.N."/>
        </authorList>
    </citation>
    <scope>NUCLEOTIDE SEQUENCE [LARGE SCALE GENOMIC DNA]</scope>
    <source>
        <strain evidence="5 6">DSM 100674</strain>
    </source>
</reference>
<dbReference type="InterPro" id="IPR002818">
    <property type="entry name" value="DJ-1/PfpI"/>
</dbReference>
<feature type="domain" description="HTH araC/xylS-type" evidence="4">
    <location>
        <begin position="215"/>
        <end position="313"/>
    </location>
</feature>
<keyword evidence="3" id="KW-0804">Transcription</keyword>
<name>A0A1H7FQ84_9RHOB</name>
<dbReference type="InterPro" id="IPR009057">
    <property type="entry name" value="Homeodomain-like_sf"/>
</dbReference>
<evidence type="ECO:0000256" key="1">
    <source>
        <dbReference type="ARBA" id="ARBA00023015"/>
    </source>
</evidence>
<dbReference type="STRING" id="1287727.SAMN05443999_101135"/>
<dbReference type="PANTHER" id="PTHR43130">
    <property type="entry name" value="ARAC-FAMILY TRANSCRIPTIONAL REGULATOR"/>
    <property type="match status" value="1"/>
</dbReference>
<sequence length="328" mass="35987">MHLGFLIFPGFPMACLTSMIEPLRAANEISDTQTFTWTLISETGAPVDASAKVAFFPSVALSTAPEMDFVFLLSSPMGRFADPRHGNAALRAWARHGTIMGGISGGVFPLARAGLLDGHTCSVHWCYDAAFRDEFPQIAATDEVIMRDRRIYTASGSGAAFDLALLLIERELGPGIMTEVACWFQHPMVRAEGVRQRVPTVSANATDDMLPEAVAKAVAILAENIEEPLAMVEVADRVGISPRQLERHFKRATGKSPSLYYRGLRMAAARQLVMYSNRTMTDIALACGYANAASLNQYYRETYGLSPAEDRRKINMFRVRDNTSVPSL</sequence>
<proteinExistence type="predicted"/>
<dbReference type="AlphaFoldDB" id="A0A1H7FQ84"/>
<dbReference type="PROSITE" id="PS01124">
    <property type="entry name" value="HTH_ARAC_FAMILY_2"/>
    <property type="match status" value="1"/>
</dbReference>
<protein>
    <submittedName>
        <fullName evidence="5">Transcriptional regulator, AraC family with amidase-like domain</fullName>
    </submittedName>
</protein>
<dbReference type="InterPro" id="IPR029062">
    <property type="entry name" value="Class_I_gatase-like"/>
</dbReference>
<dbReference type="EMBL" id="FOAG01000001">
    <property type="protein sequence ID" value="SEK28276.1"/>
    <property type="molecule type" value="Genomic_DNA"/>
</dbReference>
<dbReference type="GO" id="GO:0003700">
    <property type="term" value="F:DNA-binding transcription factor activity"/>
    <property type="evidence" value="ECO:0007669"/>
    <property type="project" value="InterPro"/>
</dbReference>
<dbReference type="SUPFAM" id="SSF52317">
    <property type="entry name" value="Class I glutamine amidotransferase-like"/>
    <property type="match status" value="1"/>
</dbReference>
<evidence type="ECO:0000259" key="4">
    <source>
        <dbReference type="PROSITE" id="PS01124"/>
    </source>
</evidence>
<dbReference type="InterPro" id="IPR052158">
    <property type="entry name" value="INH-QAR"/>
</dbReference>
<keyword evidence="1" id="KW-0805">Transcription regulation</keyword>
<dbReference type="CDD" id="cd03136">
    <property type="entry name" value="GATase1_AraC_ArgR_like"/>
    <property type="match status" value="1"/>
</dbReference>
<evidence type="ECO:0000256" key="3">
    <source>
        <dbReference type="ARBA" id="ARBA00023163"/>
    </source>
</evidence>
<dbReference type="PROSITE" id="PS00041">
    <property type="entry name" value="HTH_ARAC_FAMILY_1"/>
    <property type="match status" value="1"/>
</dbReference>
<evidence type="ECO:0000313" key="5">
    <source>
        <dbReference type="EMBL" id="SEK28276.1"/>
    </source>
</evidence>
<dbReference type="Gene3D" id="3.40.50.880">
    <property type="match status" value="1"/>
</dbReference>
<dbReference type="Pfam" id="PF12833">
    <property type="entry name" value="HTH_18"/>
    <property type="match status" value="1"/>
</dbReference>
<dbReference type="InterPro" id="IPR018062">
    <property type="entry name" value="HTH_AraC-typ_CS"/>
</dbReference>
<keyword evidence="6" id="KW-1185">Reference proteome</keyword>
<dbReference type="GO" id="GO:0043565">
    <property type="term" value="F:sequence-specific DNA binding"/>
    <property type="evidence" value="ECO:0007669"/>
    <property type="project" value="InterPro"/>
</dbReference>
<keyword evidence="2" id="KW-0238">DNA-binding</keyword>
<accession>A0A1H7FQ84</accession>
<dbReference type="Gene3D" id="1.10.10.60">
    <property type="entry name" value="Homeodomain-like"/>
    <property type="match status" value="1"/>
</dbReference>
<gene>
    <name evidence="5" type="ORF">SAMN05443999_101135</name>
</gene>
<dbReference type="InterPro" id="IPR018060">
    <property type="entry name" value="HTH_AraC"/>
</dbReference>